<feature type="domain" description="SCP" evidence="2">
    <location>
        <begin position="42"/>
        <end position="199"/>
    </location>
</feature>
<dbReference type="Pfam" id="PF00188">
    <property type="entry name" value="CAP"/>
    <property type="match status" value="1"/>
</dbReference>
<dbReference type="Proteomes" id="UP000585836">
    <property type="component" value="Unassembled WGS sequence"/>
</dbReference>
<dbReference type="GO" id="GO:0005576">
    <property type="term" value="C:extracellular region"/>
    <property type="evidence" value="ECO:0007669"/>
    <property type="project" value="InterPro"/>
</dbReference>
<dbReference type="PROSITE" id="PS01009">
    <property type="entry name" value="CRISP_1"/>
    <property type="match status" value="1"/>
</dbReference>
<dbReference type="InterPro" id="IPR002413">
    <property type="entry name" value="V5_allergen-like"/>
</dbReference>
<feature type="signal peptide" evidence="1">
    <location>
        <begin position="1"/>
        <end position="33"/>
    </location>
</feature>
<gene>
    <name evidence="3" type="ORF">FHS34_000330</name>
</gene>
<keyword evidence="4" id="KW-1185">Reference proteome</keyword>
<dbReference type="Gene3D" id="3.40.33.10">
    <property type="entry name" value="CAP"/>
    <property type="match status" value="1"/>
</dbReference>
<evidence type="ECO:0000256" key="1">
    <source>
        <dbReference type="SAM" id="SignalP"/>
    </source>
</evidence>
<reference evidence="3 4" key="1">
    <citation type="submission" date="2020-08" db="EMBL/GenBank/DDBJ databases">
        <title>Genomic Encyclopedia of Type Strains, Phase III (KMG-III): the genomes of soil and plant-associated and newly described type strains.</title>
        <authorList>
            <person name="Whitman W."/>
        </authorList>
    </citation>
    <scope>NUCLEOTIDE SEQUENCE [LARGE SCALE GENOMIC DNA]</scope>
    <source>
        <strain evidence="3 4">CECT 3313</strain>
    </source>
</reference>
<dbReference type="InterPro" id="IPR014044">
    <property type="entry name" value="CAP_dom"/>
</dbReference>
<evidence type="ECO:0000259" key="2">
    <source>
        <dbReference type="SMART" id="SM00198"/>
    </source>
</evidence>
<dbReference type="SUPFAM" id="SSF55797">
    <property type="entry name" value="PR-1-like"/>
    <property type="match status" value="1"/>
</dbReference>
<comment type="caution">
    <text evidence="3">The sequence shown here is derived from an EMBL/GenBank/DDBJ whole genome shotgun (WGS) entry which is preliminary data.</text>
</comment>
<name>A0A7W9PN98_9ACTN</name>
<dbReference type="PRINTS" id="PR00837">
    <property type="entry name" value="V5TPXLIKE"/>
</dbReference>
<proteinExistence type="predicted"/>
<dbReference type="SMART" id="SM00198">
    <property type="entry name" value="SCP"/>
    <property type="match status" value="1"/>
</dbReference>
<dbReference type="PANTHER" id="PTHR10334">
    <property type="entry name" value="CYSTEINE-RICH SECRETORY PROTEIN-RELATED"/>
    <property type="match status" value="1"/>
</dbReference>
<dbReference type="InterPro" id="IPR001283">
    <property type="entry name" value="CRISP-related"/>
</dbReference>
<feature type="chain" id="PRO_5030703169" evidence="1">
    <location>
        <begin position="34"/>
        <end position="355"/>
    </location>
</feature>
<evidence type="ECO:0000313" key="3">
    <source>
        <dbReference type="EMBL" id="MBB5924895.1"/>
    </source>
</evidence>
<sequence>MTKSRPGRIARGAAILSAALISGLLGLTGPSQAQTGSQVTDAERNAVLAQHNQERQAVGVPPLVWNNQLAADAQAWAALGTGKHSDPNTGQRPADQGESLYEAWGTPTPARDSIARDAAAWWASEKQYYNADPNKKIDPAHAVNDLDPAKRTNFYRWGHYTQMVWSSTREIGCGIKQGAPKPNGWFVVCRYRSAGNIAGQTPYPPGQAPPPAGRMATVAGEDVDVYNVKNEPDGAGRVIGILRVGQQVELVGSCERESWCQVAGRNVPGGNGWVWGHLQFGQAPPPAGRMATVAGEDVDVYNVKNEPDGAGRVIGILRVGQQVELVGSCERESWCQVAGRNVPGGNGWVWGHLQF</sequence>
<evidence type="ECO:0000313" key="4">
    <source>
        <dbReference type="Proteomes" id="UP000585836"/>
    </source>
</evidence>
<organism evidence="3 4">
    <name type="scientific">Streptomyces echinatus</name>
    <dbReference type="NCBI Taxonomy" id="67293"/>
    <lineage>
        <taxon>Bacteria</taxon>
        <taxon>Bacillati</taxon>
        <taxon>Actinomycetota</taxon>
        <taxon>Actinomycetes</taxon>
        <taxon>Kitasatosporales</taxon>
        <taxon>Streptomycetaceae</taxon>
        <taxon>Streptomyces</taxon>
    </lineage>
</organism>
<dbReference type="InterPro" id="IPR035940">
    <property type="entry name" value="CAP_sf"/>
</dbReference>
<dbReference type="EMBL" id="JACHJK010000001">
    <property type="protein sequence ID" value="MBB5924895.1"/>
    <property type="molecule type" value="Genomic_DNA"/>
</dbReference>
<accession>A0A7W9PN98</accession>
<dbReference type="AlphaFoldDB" id="A0A7W9PN98"/>
<protein>
    <submittedName>
        <fullName evidence="3">Uncharacterized protein YraI</fullName>
    </submittedName>
</protein>
<dbReference type="RefSeq" id="WP_184959187.1">
    <property type="nucleotide sequence ID" value="NZ_BAAAWF010000028.1"/>
</dbReference>
<dbReference type="PRINTS" id="PR00838">
    <property type="entry name" value="V5ALLERGEN"/>
</dbReference>
<dbReference type="InterPro" id="IPR018244">
    <property type="entry name" value="Allrgn_V5/Tpx1_CS"/>
</dbReference>
<keyword evidence="1" id="KW-0732">Signal</keyword>